<organism evidence="6 7">
    <name type="scientific">Bythopirellula polymerisocia</name>
    <dbReference type="NCBI Taxonomy" id="2528003"/>
    <lineage>
        <taxon>Bacteria</taxon>
        <taxon>Pseudomonadati</taxon>
        <taxon>Planctomycetota</taxon>
        <taxon>Planctomycetia</taxon>
        <taxon>Pirellulales</taxon>
        <taxon>Lacipirellulaceae</taxon>
        <taxon>Bythopirellula</taxon>
    </lineage>
</organism>
<comment type="similarity">
    <text evidence="1">Belongs to the ABC transporter superfamily.</text>
</comment>
<reference evidence="6 7" key="1">
    <citation type="submission" date="2019-02" db="EMBL/GenBank/DDBJ databases">
        <title>Deep-cultivation of Planctomycetes and their phenomic and genomic characterization uncovers novel biology.</title>
        <authorList>
            <person name="Wiegand S."/>
            <person name="Jogler M."/>
            <person name="Boedeker C."/>
            <person name="Pinto D."/>
            <person name="Vollmers J."/>
            <person name="Rivas-Marin E."/>
            <person name="Kohn T."/>
            <person name="Peeters S.H."/>
            <person name="Heuer A."/>
            <person name="Rast P."/>
            <person name="Oberbeckmann S."/>
            <person name="Bunk B."/>
            <person name="Jeske O."/>
            <person name="Meyerdierks A."/>
            <person name="Storesund J.E."/>
            <person name="Kallscheuer N."/>
            <person name="Luecker S."/>
            <person name="Lage O.M."/>
            <person name="Pohl T."/>
            <person name="Merkel B.J."/>
            <person name="Hornburger P."/>
            <person name="Mueller R.-W."/>
            <person name="Bruemmer F."/>
            <person name="Labrenz M."/>
            <person name="Spormann A.M."/>
            <person name="Op Den Camp H."/>
            <person name="Overmann J."/>
            <person name="Amann R."/>
            <person name="Jetten M.S.M."/>
            <person name="Mascher T."/>
            <person name="Medema M.H."/>
            <person name="Devos D.P."/>
            <person name="Kaster A.-K."/>
            <person name="Ovreas L."/>
            <person name="Rohde M."/>
            <person name="Galperin M.Y."/>
            <person name="Jogler C."/>
        </authorList>
    </citation>
    <scope>NUCLEOTIDE SEQUENCE [LARGE SCALE GENOMIC DNA]</scope>
    <source>
        <strain evidence="6 7">Pla144</strain>
    </source>
</reference>
<accession>A0A5C6CYN5</accession>
<keyword evidence="4 6" id="KW-0067">ATP-binding</keyword>
<evidence type="ECO:0000259" key="5">
    <source>
        <dbReference type="PROSITE" id="PS50893"/>
    </source>
</evidence>
<dbReference type="EMBL" id="SJPS01000003">
    <property type="protein sequence ID" value="TWU27759.1"/>
    <property type="molecule type" value="Genomic_DNA"/>
</dbReference>
<dbReference type="PROSITE" id="PS50893">
    <property type="entry name" value="ABC_TRANSPORTER_2"/>
    <property type="match status" value="1"/>
</dbReference>
<dbReference type="GO" id="GO:0016887">
    <property type="term" value="F:ATP hydrolysis activity"/>
    <property type="evidence" value="ECO:0007669"/>
    <property type="project" value="InterPro"/>
</dbReference>
<evidence type="ECO:0000313" key="6">
    <source>
        <dbReference type="EMBL" id="TWU27759.1"/>
    </source>
</evidence>
<dbReference type="InterPro" id="IPR003593">
    <property type="entry name" value="AAA+_ATPase"/>
</dbReference>
<protein>
    <submittedName>
        <fullName evidence="6">Glycine betaine/carnitine/choline transport ATP-binding protein OpuCA</fullName>
    </submittedName>
</protein>
<evidence type="ECO:0000256" key="3">
    <source>
        <dbReference type="ARBA" id="ARBA00022741"/>
    </source>
</evidence>
<evidence type="ECO:0000256" key="4">
    <source>
        <dbReference type="ARBA" id="ARBA00022840"/>
    </source>
</evidence>
<dbReference type="PANTHER" id="PTHR43117">
    <property type="entry name" value="OSMOPROTECTANT IMPORT ATP-BINDING PROTEIN OSMV"/>
    <property type="match status" value="1"/>
</dbReference>
<keyword evidence="7" id="KW-1185">Reference proteome</keyword>
<dbReference type="FunFam" id="3.40.50.300:FF:000425">
    <property type="entry name" value="Probable ABC transporter, ATP-binding subunit"/>
    <property type="match status" value="1"/>
</dbReference>
<dbReference type="AlphaFoldDB" id="A0A5C6CYN5"/>
<dbReference type="Pfam" id="PF00005">
    <property type="entry name" value="ABC_tran"/>
    <property type="match status" value="1"/>
</dbReference>
<comment type="caution">
    <text evidence="6">The sequence shown here is derived from an EMBL/GenBank/DDBJ whole genome shotgun (WGS) entry which is preliminary data.</text>
</comment>
<keyword evidence="3" id="KW-0547">Nucleotide-binding</keyword>
<dbReference type="InterPro" id="IPR027417">
    <property type="entry name" value="P-loop_NTPase"/>
</dbReference>
<keyword evidence="2" id="KW-0813">Transport</keyword>
<dbReference type="InterPro" id="IPR003439">
    <property type="entry name" value="ABC_transporter-like_ATP-bd"/>
</dbReference>
<evidence type="ECO:0000313" key="7">
    <source>
        <dbReference type="Proteomes" id="UP000318437"/>
    </source>
</evidence>
<evidence type="ECO:0000256" key="1">
    <source>
        <dbReference type="ARBA" id="ARBA00005417"/>
    </source>
</evidence>
<dbReference type="GO" id="GO:0005524">
    <property type="term" value="F:ATP binding"/>
    <property type="evidence" value="ECO:0007669"/>
    <property type="project" value="UniProtKB-KW"/>
</dbReference>
<gene>
    <name evidence="6" type="primary">opuCA</name>
    <name evidence="6" type="ORF">Pla144_25360</name>
</gene>
<sequence>MSADRGVLIWRYFVNFYRFRFDNLGLCRIRFFPRPISFPVDIEILGLVMIHLQRVTKRYGSHVAVDGIDLDCQSGKTQVLIGTSGCGKSTLLRMMVGLVKPDSGTLLFDSEPLLAENLAEMRLRIGYMIQEGGLFPHLTARDNAAIMPRYLGWEQGRTAERLKDLLELTQLPAGLLDRYPRQLSGGQRQRVSLMRALMLDPDVLLLDEPLGDLDPMIRAELQQDLRAIFRELDKTVVLVTHDLGEAGFLGDTITLLRAGRIVQQGPFEELLKNPVDDFAAKFVQAQRPMLS</sequence>
<dbReference type="SUPFAM" id="SSF52540">
    <property type="entry name" value="P-loop containing nucleoside triphosphate hydrolases"/>
    <property type="match status" value="1"/>
</dbReference>
<dbReference type="Proteomes" id="UP000318437">
    <property type="component" value="Unassembled WGS sequence"/>
</dbReference>
<proteinExistence type="inferred from homology"/>
<feature type="domain" description="ABC transporter" evidence="5">
    <location>
        <begin position="50"/>
        <end position="283"/>
    </location>
</feature>
<evidence type="ECO:0000256" key="2">
    <source>
        <dbReference type="ARBA" id="ARBA00022448"/>
    </source>
</evidence>
<dbReference type="GO" id="GO:0015697">
    <property type="term" value="P:quaternary ammonium group transport"/>
    <property type="evidence" value="ECO:0007669"/>
    <property type="project" value="UniProtKB-ARBA"/>
</dbReference>
<dbReference type="PANTHER" id="PTHR43117:SF4">
    <property type="entry name" value="OSMOPROTECTANT IMPORT ATP-BINDING PROTEIN OSMV"/>
    <property type="match status" value="1"/>
</dbReference>
<name>A0A5C6CYN5_9BACT</name>
<dbReference type="Gene3D" id="3.40.50.300">
    <property type="entry name" value="P-loop containing nucleotide triphosphate hydrolases"/>
    <property type="match status" value="1"/>
</dbReference>
<dbReference type="SMART" id="SM00382">
    <property type="entry name" value="AAA"/>
    <property type="match status" value="1"/>
</dbReference>